<evidence type="ECO:0000256" key="6">
    <source>
        <dbReference type="ARBA" id="ARBA00023004"/>
    </source>
</evidence>
<keyword evidence="6 9" id="KW-0408">Iron</keyword>
<dbReference type="PANTHER" id="PTHR30387:SF2">
    <property type="entry name" value="MANNONATE DEHYDRATASE"/>
    <property type="match status" value="1"/>
</dbReference>
<keyword evidence="11" id="KW-1185">Reference proteome</keyword>
<comment type="cofactor">
    <cofactor evidence="9">
        <name>Fe(2+)</name>
        <dbReference type="ChEBI" id="CHEBI:29033"/>
    </cofactor>
    <cofactor evidence="9">
        <name>Mn(2+)</name>
        <dbReference type="ChEBI" id="CHEBI:29035"/>
    </cofactor>
</comment>
<evidence type="ECO:0000256" key="7">
    <source>
        <dbReference type="ARBA" id="ARBA00023211"/>
    </source>
</evidence>
<dbReference type="RefSeq" id="WP_208307431.1">
    <property type="nucleotide sequence ID" value="NZ_JAGETX010000004.1"/>
</dbReference>
<evidence type="ECO:0000256" key="3">
    <source>
        <dbReference type="ARBA" id="ARBA00004892"/>
    </source>
</evidence>
<dbReference type="SUPFAM" id="SSF51658">
    <property type="entry name" value="Xylose isomerase-like"/>
    <property type="match status" value="1"/>
</dbReference>
<comment type="pathway">
    <text evidence="3 9">Carbohydrate metabolism; pentose and glucuronate interconversion.</text>
</comment>
<comment type="similarity">
    <text evidence="4 9">Belongs to the mannonate dehydratase family.</text>
</comment>
<evidence type="ECO:0000313" key="10">
    <source>
        <dbReference type="EMBL" id="MBO3270948.1"/>
    </source>
</evidence>
<evidence type="ECO:0000256" key="1">
    <source>
        <dbReference type="ARBA" id="ARBA00001794"/>
    </source>
</evidence>
<evidence type="ECO:0000256" key="9">
    <source>
        <dbReference type="HAMAP-Rule" id="MF_00106"/>
    </source>
</evidence>
<evidence type="ECO:0000256" key="5">
    <source>
        <dbReference type="ARBA" id="ARBA00012927"/>
    </source>
</evidence>
<dbReference type="EMBL" id="JAGETX010000004">
    <property type="protein sequence ID" value="MBO3270948.1"/>
    <property type="molecule type" value="Genomic_DNA"/>
</dbReference>
<dbReference type="NCBIfam" id="NF003027">
    <property type="entry name" value="PRK03906.1"/>
    <property type="match status" value="1"/>
</dbReference>
<reference evidence="10 11" key="1">
    <citation type="submission" date="2021-03" db="EMBL/GenBank/DDBJ databases">
        <authorList>
            <person name="Kim M.K."/>
        </authorList>
    </citation>
    <scope>NUCLEOTIDE SEQUENCE [LARGE SCALE GENOMIC DNA]</scope>
    <source>
        <strain evidence="10 11">BT507</strain>
    </source>
</reference>
<dbReference type="Gene3D" id="3.20.20.150">
    <property type="entry name" value="Divalent-metal-dependent TIM barrel enzymes"/>
    <property type="match status" value="2"/>
</dbReference>
<comment type="catalytic activity">
    <reaction evidence="1 9">
        <text>D-mannonate = 2-dehydro-3-deoxy-D-gluconate + H2O</text>
        <dbReference type="Rhea" id="RHEA:20097"/>
        <dbReference type="ChEBI" id="CHEBI:15377"/>
        <dbReference type="ChEBI" id="CHEBI:17767"/>
        <dbReference type="ChEBI" id="CHEBI:57990"/>
        <dbReference type="EC" id="4.2.1.8"/>
    </reaction>
</comment>
<protein>
    <recommendedName>
        <fullName evidence="5 9">Mannonate dehydratase</fullName>
        <ecNumber evidence="5 9">4.2.1.8</ecNumber>
    </recommendedName>
    <alternativeName>
        <fullName evidence="9">D-mannonate hydro-lyase</fullName>
    </alternativeName>
</protein>
<keyword evidence="8 9" id="KW-0456">Lyase</keyword>
<dbReference type="NCBIfam" id="TIGR00695">
    <property type="entry name" value="uxuA"/>
    <property type="match status" value="1"/>
</dbReference>
<dbReference type="InterPro" id="IPR036237">
    <property type="entry name" value="Xyl_isomerase-like_sf"/>
</dbReference>
<evidence type="ECO:0000313" key="11">
    <source>
        <dbReference type="Proteomes" id="UP000670527"/>
    </source>
</evidence>
<comment type="caution">
    <text evidence="10">The sequence shown here is derived from an EMBL/GenBank/DDBJ whole genome shotgun (WGS) entry which is preliminary data.</text>
</comment>
<dbReference type="PANTHER" id="PTHR30387">
    <property type="entry name" value="MANNONATE DEHYDRATASE"/>
    <property type="match status" value="1"/>
</dbReference>
<evidence type="ECO:0000256" key="4">
    <source>
        <dbReference type="ARBA" id="ARBA00007389"/>
    </source>
</evidence>
<dbReference type="EC" id="4.2.1.8" evidence="5 9"/>
<evidence type="ECO:0000256" key="2">
    <source>
        <dbReference type="ARBA" id="ARBA00002713"/>
    </source>
</evidence>
<name>A0ABS3TBC6_9BACT</name>
<keyword evidence="7 9" id="KW-0464">Manganese</keyword>
<gene>
    <name evidence="9 10" type="primary">uxuA</name>
    <name evidence="10" type="ORF">J4D97_09840</name>
</gene>
<comment type="function">
    <text evidence="2 9">Catalyzes the dehydration of D-mannonate.</text>
</comment>
<dbReference type="HAMAP" id="MF_00106">
    <property type="entry name" value="UxuA"/>
    <property type="match status" value="1"/>
</dbReference>
<evidence type="ECO:0000256" key="8">
    <source>
        <dbReference type="ARBA" id="ARBA00023239"/>
    </source>
</evidence>
<dbReference type="Proteomes" id="UP000670527">
    <property type="component" value="Unassembled WGS sequence"/>
</dbReference>
<sequence length="416" mass="46194">MLQTMRWFGPQDPVSLAALRQAGCAGVVTALHQMPVGAVWSVAAIQERQQLIEADNDKQTPLHWAVVESLPVHEDIKKGRPTRDQYIAAYQESLRNLAACGIRTVCYNFMPVLDWSRTNLSYPMPDGSRALRFVWQDFALFDLCILRRPGAEADYEPAVAEAARQQFAAMTTEEVQLLTNVVLLGLPGSEEAFELHQFQSLLNEYAAIDAAALRENLHYFVRAVAPVAEELGIGLCIHPDDPPYPLLGLPRVVSTEADLTALLAACDVPANGITFCTGSLGIRTDNDLPGMIQRLGHRIHFVHLRSTKREENPRNFHEADHLTGDVDMYAVVRALVEEELRREAAGEEKTTLPMRPDHGHQMLDDLEKRTYPGYSAIGRLRGLAELRGLELGIRRSLSDQAAAEKSTLAMLSVDAR</sequence>
<dbReference type="Pfam" id="PF03786">
    <property type="entry name" value="UxuA"/>
    <property type="match status" value="1"/>
</dbReference>
<dbReference type="GO" id="GO:0008927">
    <property type="term" value="F:mannonate dehydratase activity"/>
    <property type="evidence" value="ECO:0007669"/>
    <property type="project" value="UniProtKB-EC"/>
</dbReference>
<accession>A0ABS3TBC6</accession>
<dbReference type="InterPro" id="IPR004628">
    <property type="entry name" value="Man_deHydtase"/>
</dbReference>
<dbReference type="PIRSF" id="PIRSF016049">
    <property type="entry name" value="Man_dehyd"/>
    <property type="match status" value="1"/>
</dbReference>
<organism evidence="10 11">
    <name type="scientific">Hymenobacter defluvii</name>
    <dbReference type="NCBI Taxonomy" id="2054411"/>
    <lineage>
        <taxon>Bacteria</taxon>
        <taxon>Pseudomonadati</taxon>
        <taxon>Bacteroidota</taxon>
        <taxon>Cytophagia</taxon>
        <taxon>Cytophagales</taxon>
        <taxon>Hymenobacteraceae</taxon>
        <taxon>Hymenobacter</taxon>
    </lineage>
</organism>
<proteinExistence type="inferred from homology"/>